<name>A0A6G0WYB0_APHCR</name>
<dbReference type="EMBL" id="VUJU01008316">
    <property type="protein sequence ID" value="KAF0732496.1"/>
    <property type="molecule type" value="Genomic_DNA"/>
</dbReference>
<evidence type="ECO:0000313" key="3">
    <source>
        <dbReference type="Proteomes" id="UP000478052"/>
    </source>
</evidence>
<evidence type="ECO:0000259" key="1">
    <source>
        <dbReference type="SMART" id="SM00597"/>
    </source>
</evidence>
<dbReference type="PANTHER" id="PTHR45749:SF21">
    <property type="entry name" value="DUF4371 DOMAIN-CONTAINING PROTEIN"/>
    <property type="match status" value="1"/>
</dbReference>
<dbReference type="AlphaFoldDB" id="A0A6G0WYB0"/>
<sequence length="708" mass="81985">MTSKTDGENRDPVHGVENARMFLSLNKGPFQPMDVTFPNKNGRKFRIEWFKEYCWLEYSVAIDSAYCFFCRAFYKSEKMDDSFTIKGYNNWKKIIERFNIHQKRLKKNNLKKTLCDNSGSISQKLDLQQSKIIAENRKYLVTILETLLFCAKQCIALRGHNENYQSDNQGNLLELLKMRSQDNSIIEKYFSNKEKIFRYVSPEYHNMFLNLLSNNILSQIIDLVKNAGIYSVIMDETQDLRKHEQVSIVLRYCDEKLNAFESFIGFYRIDKMDGESLSNLLKHTLLNLGLKLKNIRAQCYDGAASMRGSYSGVAKRIKDDNPLALYIHCYAHILNLCVVDVCEQVASVRNMFGILKSIYAFIGASSKRYSIFENIQNESKLPNITLKSLSDTRWNCRVEAIKSVLKNFECIISTLEHISDTDPVHGPEANSILKNIKDFEFIFCLNLMKLVLELTNSLSFYFQKKNINYSTVKSLTNTTVAQLKSLRSENNFKNVWSETNKVTTKENCPLPSVPRKRKIPARLGGGEPFNTDNLSEFVKINIYFTVLDIIITDIETKFSENNSNILNAVINVLTLQNCKYEDILEVSNTYNIEIDELQAELKLFGKMCFVKQTFDSFEDCLNYFILQDLSNSFENFYKLFKLFLSIPMSSASSERSFSSLRRLKTYTRNSIGQERLKGLALLHIEKKFEPKFDIIIDQFNAQSTIRGR</sequence>
<dbReference type="SMART" id="SM00597">
    <property type="entry name" value="ZnF_TTF"/>
    <property type="match status" value="1"/>
</dbReference>
<dbReference type="PANTHER" id="PTHR45749">
    <property type="match status" value="1"/>
</dbReference>
<proteinExistence type="predicted"/>
<reference evidence="2 3" key="1">
    <citation type="submission" date="2019-08" db="EMBL/GenBank/DDBJ databases">
        <title>Whole genome of Aphis craccivora.</title>
        <authorList>
            <person name="Voronova N.V."/>
            <person name="Shulinski R.S."/>
            <person name="Bandarenka Y.V."/>
            <person name="Zhorov D.G."/>
            <person name="Warner D."/>
        </authorList>
    </citation>
    <scope>NUCLEOTIDE SEQUENCE [LARGE SCALE GENOMIC DNA]</scope>
    <source>
        <strain evidence="2">180601</strain>
        <tissue evidence="2">Whole Body</tissue>
    </source>
</reference>
<dbReference type="GO" id="GO:0046983">
    <property type="term" value="F:protein dimerization activity"/>
    <property type="evidence" value="ECO:0007669"/>
    <property type="project" value="InterPro"/>
</dbReference>
<dbReference type="InterPro" id="IPR012337">
    <property type="entry name" value="RNaseH-like_sf"/>
</dbReference>
<dbReference type="InterPro" id="IPR008906">
    <property type="entry name" value="HATC_C_dom"/>
</dbReference>
<organism evidence="2 3">
    <name type="scientific">Aphis craccivora</name>
    <name type="common">Cowpea aphid</name>
    <dbReference type="NCBI Taxonomy" id="307492"/>
    <lineage>
        <taxon>Eukaryota</taxon>
        <taxon>Metazoa</taxon>
        <taxon>Ecdysozoa</taxon>
        <taxon>Arthropoda</taxon>
        <taxon>Hexapoda</taxon>
        <taxon>Insecta</taxon>
        <taxon>Pterygota</taxon>
        <taxon>Neoptera</taxon>
        <taxon>Paraneoptera</taxon>
        <taxon>Hemiptera</taxon>
        <taxon>Sternorrhyncha</taxon>
        <taxon>Aphidomorpha</taxon>
        <taxon>Aphidoidea</taxon>
        <taxon>Aphididae</taxon>
        <taxon>Aphidini</taxon>
        <taxon>Aphis</taxon>
        <taxon>Aphis</taxon>
    </lineage>
</organism>
<keyword evidence="3" id="KW-1185">Reference proteome</keyword>
<dbReference type="InterPro" id="IPR025398">
    <property type="entry name" value="DUF4371"/>
</dbReference>
<evidence type="ECO:0000313" key="2">
    <source>
        <dbReference type="EMBL" id="KAF0732496.1"/>
    </source>
</evidence>
<comment type="caution">
    <text evidence="2">The sequence shown here is derived from an EMBL/GenBank/DDBJ whole genome shotgun (WGS) entry which is preliminary data.</text>
</comment>
<protein>
    <submittedName>
        <fullName evidence="2">Zinc finger MYM-type protein 1-like</fullName>
    </submittedName>
</protein>
<dbReference type="Pfam" id="PF05699">
    <property type="entry name" value="Dimer_Tnp_hAT"/>
    <property type="match status" value="1"/>
</dbReference>
<feature type="domain" description="TTF-type" evidence="1">
    <location>
        <begin position="41"/>
        <end position="127"/>
    </location>
</feature>
<dbReference type="Proteomes" id="UP000478052">
    <property type="component" value="Unassembled WGS sequence"/>
</dbReference>
<dbReference type="Pfam" id="PF14291">
    <property type="entry name" value="DUF4371"/>
    <property type="match status" value="1"/>
</dbReference>
<dbReference type="InterPro" id="IPR006580">
    <property type="entry name" value="Znf_TTF"/>
</dbReference>
<accession>A0A6G0WYB0</accession>
<dbReference type="OrthoDB" id="6623399at2759"/>
<gene>
    <name evidence="2" type="ORF">FWK35_00036948</name>
</gene>
<dbReference type="SUPFAM" id="SSF53098">
    <property type="entry name" value="Ribonuclease H-like"/>
    <property type="match status" value="1"/>
</dbReference>